<dbReference type="GO" id="GO:0005635">
    <property type="term" value="C:nuclear envelope"/>
    <property type="evidence" value="ECO:0007669"/>
    <property type="project" value="TreeGrafter"/>
</dbReference>
<reference evidence="2" key="1">
    <citation type="submission" date="2018-11" db="EMBL/GenBank/DDBJ databases">
        <authorList>
            <consortium name="Pathogen Informatics"/>
        </authorList>
    </citation>
    <scope>NUCLEOTIDE SEQUENCE [LARGE SCALE GENOMIC DNA]</scope>
</reference>
<organism evidence="2">
    <name type="scientific">Toxocara canis</name>
    <name type="common">Canine roundworm</name>
    <dbReference type="NCBI Taxonomy" id="6265"/>
    <lineage>
        <taxon>Eukaryota</taxon>
        <taxon>Metazoa</taxon>
        <taxon>Ecdysozoa</taxon>
        <taxon>Nematoda</taxon>
        <taxon>Chromadorea</taxon>
        <taxon>Rhabditida</taxon>
        <taxon>Spirurina</taxon>
        <taxon>Ascaridomorpha</taxon>
        <taxon>Ascaridoidea</taxon>
        <taxon>Toxocaridae</taxon>
        <taxon>Toxocara</taxon>
    </lineage>
</organism>
<dbReference type="PANTHER" id="PTHR24002">
    <property type="entry name" value="SOLUTE CARRIER FAMILY 22 MEMBER 18"/>
    <property type="match status" value="1"/>
</dbReference>
<dbReference type="PANTHER" id="PTHR24002:SF3">
    <property type="entry name" value="SOLUTE CARRIER FAMILY 22 MEMBER 18"/>
    <property type="match status" value="1"/>
</dbReference>
<protein>
    <recommendedName>
        <fullName evidence="3">MFS domain-containing protein</fullName>
    </recommendedName>
</protein>
<dbReference type="InterPro" id="IPR036259">
    <property type="entry name" value="MFS_trans_sf"/>
</dbReference>
<keyword evidence="1" id="KW-1133">Transmembrane helix</keyword>
<dbReference type="EMBL" id="UYWY01009530">
    <property type="protein sequence ID" value="VDM32851.1"/>
    <property type="molecule type" value="Genomic_DNA"/>
</dbReference>
<proteinExistence type="predicted"/>
<keyword evidence="1" id="KW-0472">Membrane</keyword>
<dbReference type="SUPFAM" id="SSF103473">
    <property type="entry name" value="MFS general substrate transporter"/>
    <property type="match status" value="1"/>
</dbReference>
<name>A0A3P7FA94_TOXCA</name>
<sequence length="137" mass="15606">MHRRPQLKQLRLIQTFFGAMQMIGGPIYGYLIRQLGIQKALVICYSCTATSSLLIFTDKVSLYVSILPSIFMHGQQGHQTLLSAFTMPGKERTNAFGRMGITFGEHILQLNYYISQTIRLIETTVVLFLQFITHIYG</sequence>
<gene>
    <name evidence="2" type="ORF">TCNE_LOCUS4858</name>
</gene>
<dbReference type="AlphaFoldDB" id="A0A3P7FA94"/>
<evidence type="ECO:0008006" key="3">
    <source>
        <dbReference type="Google" id="ProtNLM"/>
    </source>
</evidence>
<evidence type="ECO:0000256" key="1">
    <source>
        <dbReference type="SAM" id="Phobius"/>
    </source>
</evidence>
<feature type="transmembrane region" description="Helical" evidence="1">
    <location>
        <begin position="12"/>
        <end position="31"/>
    </location>
</feature>
<keyword evidence="1" id="KW-0812">Transmembrane</keyword>
<evidence type="ECO:0000313" key="2">
    <source>
        <dbReference type="EMBL" id="VDM32851.1"/>
    </source>
</evidence>
<accession>A0A3P7FA94</accession>
<dbReference type="Gene3D" id="1.20.1250.20">
    <property type="entry name" value="MFS general substrate transporter like domains"/>
    <property type="match status" value="1"/>
</dbReference>
<feature type="non-terminal residue" evidence="2">
    <location>
        <position position="137"/>
    </location>
</feature>